<keyword evidence="6" id="KW-0547">Nucleotide-binding</keyword>
<gene>
    <name evidence="19" type="primary">LOC114338289</name>
</gene>
<dbReference type="SUPFAM" id="SSF56112">
    <property type="entry name" value="Protein kinase-like (PK-like)"/>
    <property type="match status" value="1"/>
</dbReference>
<dbReference type="GO" id="GO:0010508">
    <property type="term" value="P:positive regulation of autophagy"/>
    <property type="evidence" value="ECO:0007669"/>
    <property type="project" value="UniProtKB-ARBA"/>
</dbReference>
<dbReference type="InterPro" id="IPR008271">
    <property type="entry name" value="Ser/Thr_kinase_AS"/>
</dbReference>
<keyword evidence="3" id="KW-0723">Serine/threonine-protein kinase</keyword>
<name>A0A6P7G6H7_DIAVI</name>
<dbReference type="GO" id="GO:0005829">
    <property type="term" value="C:cytosol"/>
    <property type="evidence" value="ECO:0007669"/>
    <property type="project" value="UniProtKB-ARBA"/>
</dbReference>
<dbReference type="Gene3D" id="2.60.120.1000">
    <property type="match status" value="1"/>
</dbReference>
<keyword evidence="7" id="KW-0418">Kinase</keyword>
<keyword evidence="2" id="KW-0964">Secreted</keyword>
<dbReference type="SMART" id="SM00038">
    <property type="entry name" value="COLFI"/>
    <property type="match status" value="1"/>
</dbReference>
<evidence type="ECO:0000256" key="13">
    <source>
        <dbReference type="ARBA" id="ARBA00049014"/>
    </source>
</evidence>
<dbReference type="InterPro" id="IPR011009">
    <property type="entry name" value="Kinase-like_dom_sf"/>
</dbReference>
<dbReference type="InterPro" id="IPR052468">
    <property type="entry name" value="Dual_spec_MAPK_kinase"/>
</dbReference>
<evidence type="ECO:0000313" key="19">
    <source>
        <dbReference type="RefSeq" id="XP_028144681.1"/>
    </source>
</evidence>
<dbReference type="GO" id="GO:0016477">
    <property type="term" value="P:cell migration"/>
    <property type="evidence" value="ECO:0007669"/>
    <property type="project" value="UniProtKB-ARBA"/>
</dbReference>
<proteinExistence type="inferred from homology"/>
<evidence type="ECO:0000256" key="5">
    <source>
        <dbReference type="ARBA" id="ARBA00022679"/>
    </source>
</evidence>
<dbReference type="PANTHER" id="PTHR47238:SF2">
    <property type="entry name" value="DUAL SPECIFICITY MITOGEN-ACTIVATED PROTEIN KINASE KINASE HEMIPTEROUS"/>
    <property type="match status" value="1"/>
</dbReference>
<evidence type="ECO:0000256" key="1">
    <source>
        <dbReference type="ARBA" id="ARBA00004613"/>
    </source>
</evidence>
<dbReference type="GO" id="GO:0005524">
    <property type="term" value="F:ATP binding"/>
    <property type="evidence" value="ECO:0007669"/>
    <property type="project" value="UniProtKB-KW"/>
</dbReference>
<dbReference type="SMART" id="SM00220">
    <property type="entry name" value="S_TKc"/>
    <property type="match status" value="1"/>
</dbReference>
<dbReference type="GO" id="GO:0005576">
    <property type="term" value="C:extracellular region"/>
    <property type="evidence" value="ECO:0007669"/>
    <property type="project" value="UniProtKB-SubCell"/>
</dbReference>
<dbReference type="Pfam" id="PF00069">
    <property type="entry name" value="Pkinase"/>
    <property type="match status" value="1"/>
</dbReference>
<keyword evidence="4" id="KW-0597">Phosphoprotein</keyword>
<dbReference type="PROSITE" id="PS50011">
    <property type="entry name" value="PROTEIN_KINASE_DOM"/>
    <property type="match status" value="1"/>
</dbReference>
<dbReference type="FunCoup" id="A0A6P7G6H7">
    <property type="interactions" value="232"/>
</dbReference>
<dbReference type="PROSITE" id="PS51461">
    <property type="entry name" value="NC1_FIB"/>
    <property type="match status" value="1"/>
</dbReference>
<feature type="domain" description="Protein kinase" evidence="17">
    <location>
        <begin position="203"/>
        <end position="469"/>
    </location>
</feature>
<comment type="catalytic activity">
    <reaction evidence="15">
        <text>L-tyrosyl-[protein] + ATP = O-phospho-L-tyrosyl-[protein] + ADP + H(+)</text>
        <dbReference type="Rhea" id="RHEA:10596"/>
        <dbReference type="Rhea" id="RHEA-COMP:10136"/>
        <dbReference type="Rhea" id="RHEA-COMP:20101"/>
        <dbReference type="ChEBI" id="CHEBI:15378"/>
        <dbReference type="ChEBI" id="CHEBI:30616"/>
        <dbReference type="ChEBI" id="CHEBI:46858"/>
        <dbReference type="ChEBI" id="CHEBI:61978"/>
        <dbReference type="ChEBI" id="CHEBI:456216"/>
        <dbReference type="EC" id="2.7.12.2"/>
    </reaction>
</comment>
<dbReference type="Gene3D" id="3.30.200.20">
    <property type="entry name" value="Phosphorylase Kinase, domain 1"/>
    <property type="match status" value="1"/>
</dbReference>
<evidence type="ECO:0000256" key="12">
    <source>
        <dbReference type="ARBA" id="ARBA00038999"/>
    </source>
</evidence>
<dbReference type="GO" id="GO:0004713">
    <property type="term" value="F:protein tyrosine kinase activity"/>
    <property type="evidence" value="ECO:0007669"/>
    <property type="project" value="UniProtKB-KW"/>
</dbReference>
<feature type="compositionally biased region" description="Basic and acidic residues" evidence="16">
    <location>
        <begin position="748"/>
        <end position="759"/>
    </location>
</feature>
<evidence type="ECO:0000259" key="18">
    <source>
        <dbReference type="PROSITE" id="PS51461"/>
    </source>
</evidence>
<evidence type="ECO:0000256" key="3">
    <source>
        <dbReference type="ARBA" id="ARBA00022527"/>
    </source>
</evidence>
<evidence type="ECO:0000256" key="6">
    <source>
        <dbReference type="ARBA" id="ARBA00022741"/>
    </source>
</evidence>
<keyword evidence="10" id="KW-0829">Tyrosine-protein kinase</keyword>
<dbReference type="InParanoid" id="A0A6P7G6H7"/>
<comment type="subcellular location">
    <subcellularLocation>
        <location evidence="1">Secreted</location>
    </subcellularLocation>
</comment>
<feature type="domain" description="Fibrillar collagen NC1" evidence="18">
    <location>
        <begin position="1"/>
        <end position="181"/>
    </location>
</feature>
<accession>A0A6P7G6H7</accession>
<evidence type="ECO:0000256" key="4">
    <source>
        <dbReference type="ARBA" id="ARBA00022553"/>
    </source>
</evidence>
<keyword evidence="8" id="KW-0067">ATP-binding</keyword>
<feature type="compositionally biased region" description="Polar residues" evidence="16">
    <location>
        <begin position="523"/>
        <end position="532"/>
    </location>
</feature>
<dbReference type="PROSITE" id="PS00108">
    <property type="entry name" value="PROTEIN_KINASE_ST"/>
    <property type="match status" value="1"/>
</dbReference>
<dbReference type="GO" id="GO:0005581">
    <property type="term" value="C:collagen trimer"/>
    <property type="evidence" value="ECO:0007669"/>
    <property type="project" value="UniProtKB-KW"/>
</dbReference>
<dbReference type="Pfam" id="PF01410">
    <property type="entry name" value="COLFI"/>
    <property type="match status" value="1"/>
</dbReference>
<dbReference type="GO" id="GO:0051239">
    <property type="term" value="P:regulation of multicellular organismal process"/>
    <property type="evidence" value="ECO:0007669"/>
    <property type="project" value="UniProtKB-ARBA"/>
</dbReference>
<sequence length="759" mass="86292">MAGWYWIDPNLGMKDDTVYVFCNMTAEGETCVYPDVHSSNVPNIPWRKEGNHEKWYSNLRGGFKITYETVGTVQMSFLRLLSKEAYQNFTYTCINSVAWHNSKTDKFDMSIKLLGEDDHEFGYNSLKPNILVDGYKSRFILFVFLVGLNSNNGSPVLARPKNLIFTTRQNDDVETEKKLKEIMKISGDLTVDGVMYKTDIKDMEHIEELGNGTCGHVVKMRHKPSGSIIAVKQMRRSGNSDENKRIIMDIEVVLKSHDCKYIVQCLGCFITDSEVWICMELMDTCFDKLLRRFKQPIPEEVLGKVTVATVAALSYLKDKHDVMHRDVKPSNILLDTKGNVKLCDFGISGRLVDSMAKTRSAGCAAYMAPERIEPPDPQNPDYDIRADVWSLGITLVEMATGVFPYQDCKTDFEVLTKVIGQDPPTLPADKGFSEEFRSFVRYWFFSRQNSTASSIRQFFTSRQSAHNQQPPSSTSSQILTNGKTLSPNPMSPKPEKKVSHISRFSCFQRDNQSQEYQVPRSYSPYQPHQSHVASLKEQLENRIVQKRFSSFLKLQLGGDRSGRSSRHQSPEPPPRLSRRPSGENQSPLALRRNFLENNSCNSPSLSRRGFAKRGSKLLLAFADHLDAVAHFTTDVREVFSQLEEEAGKKRFSSFLKLQLGGDRSGRSSRHQSPEPPPRLSRRPSGENQSPLALRRNFLENNSCNSPSLSRRYVSPTPPLPPPRRLSESTSVPGSPQHLRTRFHYTPEPQRRLFQKDEVS</sequence>
<evidence type="ECO:0000256" key="14">
    <source>
        <dbReference type="ARBA" id="ARBA00049299"/>
    </source>
</evidence>
<dbReference type="GO" id="GO:0004674">
    <property type="term" value="F:protein serine/threonine kinase activity"/>
    <property type="evidence" value="ECO:0007669"/>
    <property type="project" value="UniProtKB-KW"/>
</dbReference>
<evidence type="ECO:0000259" key="17">
    <source>
        <dbReference type="PROSITE" id="PS50011"/>
    </source>
</evidence>
<evidence type="ECO:0000256" key="7">
    <source>
        <dbReference type="ARBA" id="ARBA00022777"/>
    </source>
</evidence>
<dbReference type="GO" id="GO:0030707">
    <property type="term" value="P:follicle cell of egg chamber development"/>
    <property type="evidence" value="ECO:0007669"/>
    <property type="project" value="UniProtKB-ARBA"/>
</dbReference>
<evidence type="ECO:0000256" key="11">
    <source>
        <dbReference type="ARBA" id="ARBA00038035"/>
    </source>
</evidence>
<reference evidence="19" key="1">
    <citation type="submission" date="2025-08" db="UniProtKB">
        <authorList>
            <consortium name="RefSeq"/>
        </authorList>
    </citation>
    <scope>IDENTIFICATION</scope>
    <source>
        <tissue evidence="19">Whole insect</tissue>
    </source>
</reference>
<feature type="region of interest" description="Disordered" evidence="16">
    <location>
        <begin position="659"/>
        <end position="759"/>
    </location>
</feature>
<dbReference type="Gene3D" id="1.10.510.10">
    <property type="entry name" value="Transferase(Phosphotransferase) domain 1"/>
    <property type="match status" value="1"/>
</dbReference>
<dbReference type="GO" id="GO:0005201">
    <property type="term" value="F:extracellular matrix structural constituent"/>
    <property type="evidence" value="ECO:0007669"/>
    <property type="project" value="InterPro"/>
</dbReference>
<organism evidence="19">
    <name type="scientific">Diabrotica virgifera virgifera</name>
    <name type="common">western corn rootworm</name>
    <dbReference type="NCBI Taxonomy" id="50390"/>
    <lineage>
        <taxon>Eukaryota</taxon>
        <taxon>Metazoa</taxon>
        <taxon>Ecdysozoa</taxon>
        <taxon>Arthropoda</taxon>
        <taxon>Hexapoda</taxon>
        <taxon>Insecta</taxon>
        <taxon>Pterygota</taxon>
        <taxon>Neoptera</taxon>
        <taxon>Endopterygota</taxon>
        <taxon>Coleoptera</taxon>
        <taxon>Polyphaga</taxon>
        <taxon>Cucujiformia</taxon>
        <taxon>Chrysomeloidea</taxon>
        <taxon>Chrysomelidae</taxon>
        <taxon>Galerucinae</taxon>
        <taxon>Diabroticina</taxon>
        <taxon>Diabroticites</taxon>
        <taxon>Diabrotica</taxon>
    </lineage>
</organism>
<evidence type="ECO:0000256" key="10">
    <source>
        <dbReference type="ARBA" id="ARBA00023137"/>
    </source>
</evidence>
<feature type="compositionally biased region" description="Polar residues" evidence="16">
    <location>
        <begin position="698"/>
        <end position="708"/>
    </location>
</feature>
<keyword evidence="9" id="KW-0176">Collagen</keyword>
<dbReference type="InterPro" id="IPR000885">
    <property type="entry name" value="Fib_collagen_C"/>
</dbReference>
<feature type="compositionally biased region" description="Polar residues" evidence="16">
    <location>
        <begin position="460"/>
        <end position="488"/>
    </location>
</feature>
<dbReference type="FunFam" id="3.30.200.20:FF:000040">
    <property type="entry name" value="Dual specificity mitogen-activated protein kinase kinase"/>
    <property type="match status" value="1"/>
</dbReference>
<dbReference type="GO" id="GO:0006950">
    <property type="term" value="P:response to stress"/>
    <property type="evidence" value="ECO:0007669"/>
    <property type="project" value="UniProtKB-ARBA"/>
</dbReference>
<feature type="region of interest" description="Disordered" evidence="16">
    <location>
        <begin position="460"/>
        <end position="500"/>
    </location>
</feature>
<keyword evidence="5" id="KW-0808">Transferase</keyword>
<comment type="catalytic activity">
    <reaction evidence="14">
        <text>L-threonyl-[protein] + ATP = O-phospho-L-threonyl-[protein] + ADP + H(+)</text>
        <dbReference type="Rhea" id="RHEA:46608"/>
        <dbReference type="Rhea" id="RHEA-COMP:11060"/>
        <dbReference type="Rhea" id="RHEA-COMP:11605"/>
        <dbReference type="ChEBI" id="CHEBI:15378"/>
        <dbReference type="ChEBI" id="CHEBI:30013"/>
        <dbReference type="ChEBI" id="CHEBI:30616"/>
        <dbReference type="ChEBI" id="CHEBI:61977"/>
        <dbReference type="ChEBI" id="CHEBI:456216"/>
        <dbReference type="EC" id="2.7.12.2"/>
    </reaction>
</comment>
<evidence type="ECO:0000256" key="8">
    <source>
        <dbReference type="ARBA" id="ARBA00022840"/>
    </source>
</evidence>
<dbReference type="RefSeq" id="XP_028144681.1">
    <property type="nucleotide sequence ID" value="XM_028288880.1"/>
</dbReference>
<dbReference type="AlphaFoldDB" id="A0A6P7G6H7"/>
<feature type="region of interest" description="Disordered" evidence="16">
    <location>
        <begin position="515"/>
        <end position="534"/>
    </location>
</feature>
<evidence type="ECO:0000256" key="2">
    <source>
        <dbReference type="ARBA" id="ARBA00022525"/>
    </source>
</evidence>
<dbReference type="EC" id="2.7.12.2" evidence="12"/>
<dbReference type="GO" id="GO:0004708">
    <property type="term" value="F:MAP kinase kinase activity"/>
    <property type="evidence" value="ECO:0007669"/>
    <property type="project" value="UniProtKB-EC"/>
</dbReference>
<dbReference type="PANTHER" id="PTHR47238">
    <property type="entry name" value="MITOGEN-ACTIVATED PROTEIN KINASE KINASE 5"/>
    <property type="match status" value="1"/>
</dbReference>
<dbReference type="InterPro" id="IPR000719">
    <property type="entry name" value="Prot_kinase_dom"/>
</dbReference>
<evidence type="ECO:0000256" key="15">
    <source>
        <dbReference type="ARBA" id="ARBA00051693"/>
    </source>
</evidence>
<feature type="region of interest" description="Disordered" evidence="16">
    <location>
        <begin position="556"/>
        <end position="586"/>
    </location>
</feature>
<comment type="catalytic activity">
    <reaction evidence="13">
        <text>L-seryl-[protein] + ATP = O-phospho-L-seryl-[protein] + ADP + H(+)</text>
        <dbReference type="Rhea" id="RHEA:17989"/>
        <dbReference type="Rhea" id="RHEA-COMP:9863"/>
        <dbReference type="Rhea" id="RHEA-COMP:11604"/>
        <dbReference type="ChEBI" id="CHEBI:15378"/>
        <dbReference type="ChEBI" id="CHEBI:29999"/>
        <dbReference type="ChEBI" id="CHEBI:30616"/>
        <dbReference type="ChEBI" id="CHEBI:83421"/>
        <dbReference type="ChEBI" id="CHEBI:456216"/>
        <dbReference type="EC" id="2.7.12.2"/>
    </reaction>
</comment>
<evidence type="ECO:0000256" key="16">
    <source>
        <dbReference type="SAM" id="MobiDB-lite"/>
    </source>
</evidence>
<dbReference type="GO" id="GO:0043068">
    <property type="term" value="P:positive regulation of programmed cell death"/>
    <property type="evidence" value="ECO:0007669"/>
    <property type="project" value="UniProtKB-ARBA"/>
</dbReference>
<protein>
    <recommendedName>
        <fullName evidence="12">mitogen-activated protein kinase kinase</fullName>
        <ecNumber evidence="12">2.7.12.2</ecNumber>
    </recommendedName>
</protein>
<comment type="similarity">
    <text evidence="11">Belongs to the protein kinase superfamily. STE Ser/Thr protein kinase family. MAP kinase kinase subfamily.</text>
</comment>
<evidence type="ECO:0000256" key="9">
    <source>
        <dbReference type="ARBA" id="ARBA00023119"/>
    </source>
</evidence>